<feature type="region of interest" description="Disordered" evidence="2">
    <location>
        <begin position="373"/>
        <end position="453"/>
    </location>
</feature>
<dbReference type="OrthoDB" id="1744977at2759"/>
<dbReference type="AlphaFoldDB" id="A0A2U1QBD0"/>
<dbReference type="Proteomes" id="UP000245207">
    <property type="component" value="Unassembled WGS sequence"/>
</dbReference>
<evidence type="ECO:0000313" key="4">
    <source>
        <dbReference type="EMBL" id="PWA95301.1"/>
    </source>
</evidence>
<evidence type="ECO:0000313" key="5">
    <source>
        <dbReference type="Proteomes" id="UP000245207"/>
    </source>
</evidence>
<comment type="caution">
    <text evidence="4">The sequence shown here is derived from an EMBL/GenBank/DDBJ whole genome shotgun (WGS) entry which is preliminary data.</text>
</comment>
<dbReference type="PROSITE" id="PS50102">
    <property type="entry name" value="RRM"/>
    <property type="match status" value="1"/>
</dbReference>
<accession>A0A2U1QBD0</accession>
<dbReference type="Gene3D" id="3.30.70.330">
    <property type="match status" value="1"/>
</dbReference>
<protein>
    <recommendedName>
        <fullName evidence="3">RRM domain-containing protein</fullName>
    </recommendedName>
</protein>
<dbReference type="InterPro" id="IPR035979">
    <property type="entry name" value="RBD_domain_sf"/>
</dbReference>
<keyword evidence="1" id="KW-0694">RNA-binding</keyword>
<dbReference type="CDD" id="cd00590">
    <property type="entry name" value="RRM_SF"/>
    <property type="match status" value="1"/>
</dbReference>
<feature type="compositionally biased region" description="Basic and acidic residues" evidence="2">
    <location>
        <begin position="405"/>
        <end position="415"/>
    </location>
</feature>
<name>A0A2U1QBD0_ARTAN</name>
<feature type="compositionally biased region" description="Basic and acidic residues" evidence="2">
    <location>
        <begin position="429"/>
        <end position="444"/>
    </location>
</feature>
<dbReference type="PANTHER" id="PTHR34427">
    <property type="entry name" value="DUF4283 DOMAIN PROTEIN"/>
    <property type="match status" value="1"/>
</dbReference>
<evidence type="ECO:0000256" key="2">
    <source>
        <dbReference type="SAM" id="MobiDB-lite"/>
    </source>
</evidence>
<dbReference type="SUPFAM" id="SSF54928">
    <property type="entry name" value="RNA-binding domain, RBD"/>
    <property type="match status" value="1"/>
</dbReference>
<evidence type="ECO:0000256" key="1">
    <source>
        <dbReference type="PROSITE-ProRule" id="PRU00176"/>
    </source>
</evidence>
<dbReference type="SMART" id="SM00360">
    <property type="entry name" value="RRM"/>
    <property type="match status" value="1"/>
</dbReference>
<dbReference type="EMBL" id="PKPP01000251">
    <property type="protein sequence ID" value="PWA95301.1"/>
    <property type="molecule type" value="Genomic_DNA"/>
</dbReference>
<dbReference type="GO" id="GO:0003723">
    <property type="term" value="F:RNA binding"/>
    <property type="evidence" value="ECO:0007669"/>
    <property type="project" value="UniProtKB-UniRule"/>
</dbReference>
<feature type="compositionally biased region" description="Basic and acidic residues" evidence="2">
    <location>
        <begin position="378"/>
        <end position="393"/>
    </location>
</feature>
<evidence type="ECO:0000259" key="3">
    <source>
        <dbReference type="PROSITE" id="PS50102"/>
    </source>
</evidence>
<feature type="domain" description="RRM" evidence="3">
    <location>
        <begin position="16"/>
        <end position="93"/>
    </location>
</feature>
<dbReference type="InterPro" id="IPR012677">
    <property type="entry name" value="Nucleotide-bd_a/b_plait_sf"/>
</dbReference>
<gene>
    <name evidence="4" type="ORF">CTI12_AA049840</name>
</gene>
<proteinExistence type="predicted"/>
<dbReference type="Pfam" id="PF00076">
    <property type="entry name" value="RRM_1"/>
    <property type="match status" value="1"/>
</dbReference>
<sequence>MGSYRSKEDDVAKISTSIFVTNFPDSISAKDLFNACKTYGHVVDSFIPTKRAMNGKRFGFVRFINVFNVDRLVGNLCTVWIDRHKLFANVARFKRNSFNGSFDKDKATGGPKVNITKPQSKVTVNDKNSFSRASSFASVLKGTSVKVNLNSSSPAMVFDDECVVSRDLDNFVMGEVKDFSSINNLYVLLSNEGFRHVKLVYLGGLWVMIELASSKTKMRFMKHVGVASWFHHLCNAQADFVSRDRIVWIDIEGVPLHAWSHSTFTRIGSRWGEVIDLEDGKEDCFARKRICIKTCQEENILEKFKVIVRGKIFVLRAKELCVWSPLFKDTEDGVYSSEDDSLKDVEETNVEFSKQVNEVDESDVEGVSDTFFGEQEEPLGHGSEHNQPSHDQEVSSDPFNLNDLLNKHGKDDKTSGIDSSIPFPPGFTPEKEAHSNVAQGDHDTNNTTPQCRSEGLSSRVLEDAQPCNVHVSSDAGLSLKKGGSILESGRLVDTRSKLSGIDKVLDQGGVNDDILLSRIDLLKELHDIQSTETRDCRCAGEPDYSR</sequence>
<dbReference type="InterPro" id="IPR000504">
    <property type="entry name" value="RRM_dom"/>
</dbReference>
<reference evidence="4 5" key="1">
    <citation type="journal article" date="2018" name="Mol. Plant">
        <title>The genome of Artemisia annua provides insight into the evolution of Asteraceae family and artemisinin biosynthesis.</title>
        <authorList>
            <person name="Shen Q."/>
            <person name="Zhang L."/>
            <person name="Liao Z."/>
            <person name="Wang S."/>
            <person name="Yan T."/>
            <person name="Shi P."/>
            <person name="Liu M."/>
            <person name="Fu X."/>
            <person name="Pan Q."/>
            <person name="Wang Y."/>
            <person name="Lv Z."/>
            <person name="Lu X."/>
            <person name="Zhang F."/>
            <person name="Jiang W."/>
            <person name="Ma Y."/>
            <person name="Chen M."/>
            <person name="Hao X."/>
            <person name="Li L."/>
            <person name="Tang Y."/>
            <person name="Lv G."/>
            <person name="Zhou Y."/>
            <person name="Sun X."/>
            <person name="Brodelius P.E."/>
            <person name="Rose J.K.C."/>
            <person name="Tang K."/>
        </authorList>
    </citation>
    <scope>NUCLEOTIDE SEQUENCE [LARGE SCALE GENOMIC DNA]</scope>
    <source>
        <strain evidence="5">cv. Huhao1</strain>
        <tissue evidence="4">Leaf</tissue>
    </source>
</reference>
<dbReference type="PANTHER" id="PTHR34427:SF5">
    <property type="entry name" value="DUF4283 DOMAIN-CONTAINING PROTEIN"/>
    <property type="match status" value="1"/>
</dbReference>
<organism evidence="4 5">
    <name type="scientific">Artemisia annua</name>
    <name type="common">Sweet wormwood</name>
    <dbReference type="NCBI Taxonomy" id="35608"/>
    <lineage>
        <taxon>Eukaryota</taxon>
        <taxon>Viridiplantae</taxon>
        <taxon>Streptophyta</taxon>
        <taxon>Embryophyta</taxon>
        <taxon>Tracheophyta</taxon>
        <taxon>Spermatophyta</taxon>
        <taxon>Magnoliopsida</taxon>
        <taxon>eudicotyledons</taxon>
        <taxon>Gunneridae</taxon>
        <taxon>Pentapetalae</taxon>
        <taxon>asterids</taxon>
        <taxon>campanulids</taxon>
        <taxon>Asterales</taxon>
        <taxon>Asteraceae</taxon>
        <taxon>Asteroideae</taxon>
        <taxon>Anthemideae</taxon>
        <taxon>Artemisiinae</taxon>
        <taxon>Artemisia</taxon>
    </lineage>
</organism>
<keyword evidence="5" id="KW-1185">Reference proteome</keyword>